<dbReference type="InterPro" id="IPR002146">
    <property type="entry name" value="ATP_synth_b/b'su_bac/chlpt"/>
</dbReference>
<evidence type="ECO:0000256" key="8">
    <source>
        <dbReference type="ARBA" id="ARBA00022989"/>
    </source>
</evidence>
<evidence type="ECO:0000256" key="12">
    <source>
        <dbReference type="ARBA" id="ARBA00025198"/>
    </source>
</evidence>
<comment type="caution">
    <text evidence="17">The sequence shown here is derived from an EMBL/GenBank/DDBJ whole genome shotgun (WGS) entry which is preliminary data.</text>
</comment>
<comment type="function">
    <text evidence="12 14">F(1)F(0) ATP synthase produces ATP from ADP in the presence of a proton or sodium gradient. F-type ATPases consist of two structural domains, F(1) containing the extramembraneous catalytic core and F(0) containing the membrane proton channel, linked together by a central stalk and a peripheral stalk. During catalysis, ATP synthesis in the catalytic domain of F(1) is coupled via a rotary mechanism of the central stalk subunits to proton translocation.</text>
</comment>
<dbReference type="GO" id="GO:0046933">
    <property type="term" value="F:proton-transporting ATP synthase activity, rotational mechanism"/>
    <property type="evidence" value="ECO:0007669"/>
    <property type="project" value="UniProtKB-UniRule"/>
</dbReference>
<evidence type="ECO:0000256" key="9">
    <source>
        <dbReference type="ARBA" id="ARBA00023065"/>
    </source>
</evidence>
<dbReference type="InterPro" id="IPR050059">
    <property type="entry name" value="ATP_synthase_B_chain"/>
</dbReference>
<evidence type="ECO:0000256" key="3">
    <source>
        <dbReference type="ARBA" id="ARBA00022448"/>
    </source>
</evidence>
<evidence type="ECO:0000256" key="13">
    <source>
        <dbReference type="ARBA" id="ARBA00025830"/>
    </source>
</evidence>
<dbReference type="GO" id="GO:0005886">
    <property type="term" value="C:plasma membrane"/>
    <property type="evidence" value="ECO:0007669"/>
    <property type="project" value="UniProtKB-SubCell"/>
</dbReference>
<dbReference type="PANTHER" id="PTHR33445:SF1">
    <property type="entry name" value="ATP SYNTHASE SUBUNIT B"/>
    <property type="match status" value="1"/>
</dbReference>
<protein>
    <recommendedName>
        <fullName evidence="14">ATP synthase subunit b</fullName>
    </recommendedName>
    <alternativeName>
        <fullName evidence="14">ATP synthase F(0) sector subunit b</fullName>
    </alternativeName>
    <alternativeName>
        <fullName evidence="14">ATPase subunit I</fullName>
    </alternativeName>
    <alternativeName>
        <fullName evidence="14">F-type ATPase subunit b</fullName>
        <shortName evidence="14">F-ATPase subunit b</shortName>
    </alternativeName>
</protein>
<comment type="function">
    <text evidence="14">Component of the F(0) channel, it forms part of the peripheral stalk, linking F(1) to F(0).</text>
</comment>
<reference evidence="17 18" key="1">
    <citation type="submission" date="2019-11" db="EMBL/GenBank/DDBJ databases">
        <authorList>
            <person name="Li X.-J."/>
            <person name="Feng X.-M."/>
        </authorList>
    </citation>
    <scope>NUCLEOTIDE SEQUENCE [LARGE SCALE GENOMIC DNA]</scope>
    <source>
        <strain evidence="17 18">XMNu-373</strain>
    </source>
</reference>
<keyword evidence="18" id="KW-1185">Reference proteome</keyword>
<dbReference type="HAMAP" id="MF_01398">
    <property type="entry name" value="ATP_synth_b_bprime"/>
    <property type="match status" value="1"/>
</dbReference>
<evidence type="ECO:0000313" key="17">
    <source>
        <dbReference type="EMBL" id="NDL59705.1"/>
    </source>
</evidence>
<keyword evidence="9 14" id="KW-0406">Ion transport</keyword>
<dbReference type="Pfam" id="PF00430">
    <property type="entry name" value="ATP-synt_B"/>
    <property type="match status" value="1"/>
</dbReference>
<sequence length="189" mass="21285">MTRETNPQAAEDDGVPEGIDLFLPPFYDIFWSAVCFAVLFWIFWKYVLPKMKTALDARSEGIEQKLEQAERERNEAHVLLEQYREQLAEARSDAAQIRAEAQAERQSIVTEARTEAQEAASAVAERAEVQLSAEADRVRNVLARDVGRLATDLAEKIVGETLDEQKVSATVDRFIADLESVAAEEQETR</sequence>
<evidence type="ECO:0000256" key="1">
    <source>
        <dbReference type="ARBA" id="ARBA00004162"/>
    </source>
</evidence>
<dbReference type="Proteomes" id="UP000460435">
    <property type="component" value="Unassembled WGS sequence"/>
</dbReference>
<evidence type="ECO:0000256" key="16">
    <source>
        <dbReference type="SAM" id="Coils"/>
    </source>
</evidence>
<proteinExistence type="inferred from homology"/>
<dbReference type="InterPro" id="IPR005864">
    <property type="entry name" value="ATP_synth_F0_bsu_bac"/>
</dbReference>
<dbReference type="AlphaFoldDB" id="A0A7K3M8R8"/>
<keyword evidence="10 14" id="KW-0472">Membrane</keyword>
<evidence type="ECO:0000256" key="7">
    <source>
        <dbReference type="ARBA" id="ARBA00022781"/>
    </source>
</evidence>
<dbReference type="PANTHER" id="PTHR33445">
    <property type="entry name" value="ATP SYNTHASE SUBUNIT B', CHLOROPLASTIC"/>
    <property type="match status" value="1"/>
</dbReference>
<keyword evidence="11 14" id="KW-0066">ATP synthesis</keyword>
<evidence type="ECO:0000256" key="10">
    <source>
        <dbReference type="ARBA" id="ARBA00023136"/>
    </source>
</evidence>
<evidence type="ECO:0000256" key="11">
    <source>
        <dbReference type="ARBA" id="ARBA00023310"/>
    </source>
</evidence>
<comment type="similarity">
    <text evidence="2 14 15">Belongs to the ATPase B chain family.</text>
</comment>
<keyword evidence="5 14" id="KW-0138">CF(0)</keyword>
<dbReference type="NCBIfam" id="TIGR01144">
    <property type="entry name" value="ATP_synt_b"/>
    <property type="match status" value="1"/>
</dbReference>
<dbReference type="RefSeq" id="WP_162452395.1">
    <property type="nucleotide sequence ID" value="NZ_WLZY01000008.1"/>
</dbReference>
<evidence type="ECO:0000256" key="2">
    <source>
        <dbReference type="ARBA" id="ARBA00005513"/>
    </source>
</evidence>
<dbReference type="SUPFAM" id="SSF81573">
    <property type="entry name" value="F1F0 ATP synthase subunit B, membrane domain"/>
    <property type="match status" value="1"/>
</dbReference>
<evidence type="ECO:0000256" key="6">
    <source>
        <dbReference type="ARBA" id="ARBA00022692"/>
    </source>
</evidence>
<feature type="coiled-coil region" evidence="16">
    <location>
        <begin position="52"/>
        <end position="107"/>
    </location>
</feature>
<evidence type="ECO:0000256" key="5">
    <source>
        <dbReference type="ARBA" id="ARBA00022547"/>
    </source>
</evidence>
<evidence type="ECO:0000313" key="18">
    <source>
        <dbReference type="Proteomes" id="UP000460435"/>
    </source>
</evidence>
<keyword evidence="7 14" id="KW-0375">Hydrogen ion transport</keyword>
<evidence type="ECO:0000256" key="15">
    <source>
        <dbReference type="RuleBase" id="RU003848"/>
    </source>
</evidence>
<dbReference type="InterPro" id="IPR028987">
    <property type="entry name" value="ATP_synth_B-like_membr_sf"/>
</dbReference>
<keyword evidence="6 14" id="KW-0812">Transmembrane</keyword>
<feature type="transmembrane region" description="Helical" evidence="14">
    <location>
        <begin position="29"/>
        <end position="48"/>
    </location>
</feature>
<keyword evidence="3 14" id="KW-0813">Transport</keyword>
<keyword evidence="4 14" id="KW-1003">Cell membrane</keyword>
<dbReference type="EMBL" id="WLZY01000008">
    <property type="protein sequence ID" value="NDL59705.1"/>
    <property type="molecule type" value="Genomic_DNA"/>
</dbReference>
<gene>
    <name evidence="14" type="primary">atpF</name>
    <name evidence="17" type="ORF">F7O44_21775</name>
</gene>
<keyword evidence="8 14" id="KW-1133">Transmembrane helix</keyword>
<dbReference type="GO" id="GO:0046961">
    <property type="term" value="F:proton-transporting ATPase activity, rotational mechanism"/>
    <property type="evidence" value="ECO:0007669"/>
    <property type="project" value="TreeGrafter"/>
</dbReference>
<comment type="subunit">
    <text evidence="13 14">F-type ATPases have 2 components, F(1) - the catalytic core - and F(0) - the membrane proton channel. F(1) has five subunits: alpha(3), beta(3), gamma(1), delta(1), epsilon(1). F(0) has three main subunits: a(1), b(2) and c(10-14). The alpha and beta chains form an alternating ring which encloses part of the gamma chain. F(1) is attached to F(0) by a central stalk formed by the gamma and epsilon chains, while a peripheral stalk is formed by the delta and b chains.</text>
</comment>
<dbReference type="CDD" id="cd06503">
    <property type="entry name" value="ATP-synt_Fo_b"/>
    <property type="match status" value="1"/>
</dbReference>
<comment type="subcellular location">
    <subcellularLocation>
        <location evidence="1 14">Cell membrane</location>
        <topology evidence="1 14">Single-pass membrane protein</topology>
    </subcellularLocation>
</comment>
<name>A0A7K3M8R8_9ACTN</name>
<dbReference type="GO" id="GO:0045259">
    <property type="term" value="C:proton-transporting ATP synthase complex"/>
    <property type="evidence" value="ECO:0007669"/>
    <property type="project" value="UniProtKB-KW"/>
</dbReference>
<evidence type="ECO:0000256" key="4">
    <source>
        <dbReference type="ARBA" id="ARBA00022475"/>
    </source>
</evidence>
<keyword evidence="16" id="KW-0175">Coiled coil</keyword>
<evidence type="ECO:0000256" key="14">
    <source>
        <dbReference type="HAMAP-Rule" id="MF_01398"/>
    </source>
</evidence>
<accession>A0A7K3M8R8</accession>
<dbReference type="NCBIfam" id="NF004412">
    <property type="entry name" value="PRK05759.1-3"/>
    <property type="match status" value="1"/>
</dbReference>
<organism evidence="17 18">
    <name type="scientific">Phytoactinopolyspora mesophila</name>
    <dbReference type="NCBI Taxonomy" id="2650750"/>
    <lineage>
        <taxon>Bacteria</taxon>
        <taxon>Bacillati</taxon>
        <taxon>Actinomycetota</taxon>
        <taxon>Actinomycetes</taxon>
        <taxon>Jiangellales</taxon>
        <taxon>Jiangellaceae</taxon>
        <taxon>Phytoactinopolyspora</taxon>
    </lineage>
</organism>